<keyword evidence="1" id="KW-1133">Transmembrane helix</keyword>
<gene>
    <name evidence="2" type="ORF">EB796_013850</name>
</gene>
<keyword evidence="1" id="KW-0812">Transmembrane</keyword>
<feature type="transmembrane region" description="Helical" evidence="1">
    <location>
        <begin position="62"/>
        <end position="91"/>
    </location>
</feature>
<sequence length="92" mass="10300">MADGGMTILKEASSSLFSKMTGWKERLYMVVVLMVQLFAISTDTFLFPFFPQEALKRGLTDIHIGIVFSAFEFSRFVMSVTVGHLVSIVCII</sequence>
<protein>
    <submittedName>
        <fullName evidence="2">Uncharacterized protein</fullName>
    </submittedName>
</protein>
<dbReference type="SUPFAM" id="SSF103473">
    <property type="entry name" value="MFS general substrate transporter"/>
    <property type="match status" value="1"/>
</dbReference>
<organism evidence="2 3">
    <name type="scientific">Bugula neritina</name>
    <name type="common">Brown bryozoan</name>
    <name type="synonym">Sertularia neritina</name>
    <dbReference type="NCBI Taxonomy" id="10212"/>
    <lineage>
        <taxon>Eukaryota</taxon>
        <taxon>Metazoa</taxon>
        <taxon>Spiralia</taxon>
        <taxon>Lophotrochozoa</taxon>
        <taxon>Bryozoa</taxon>
        <taxon>Gymnolaemata</taxon>
        <taxon>Cheilostomatida</taxon>
        <taxon>Flustrina</taxon>
        <taxon>Buguloidea</taxon>
        <taxon>Bugulidae</taxon>
        <taxon>Bugula</taxon>
    </lineage>
</organism>
<dbReference type="AlphaFoldDB" id="A0A7J7JPN9"/>
<comment type="caution">
    <text evidence="2">The sequence shown here is derived from an EMBL/GenBank/DDBJ whole genome shotgun (WGS) entry which is preliminary data.</text>
</comment>
<dbReference type="OrthoDB" id="497880at2759"/>
<evidence type="ECO:0000313" key="2">
    <source>
        <dbReference type="EMBL" id="KAF6027853.1"/>
    </source>
</evidence>
<proteinExistence type="predicted"/>
<name>A0A7J7JPN9_BUGNE</name>
<dbReference type="Proteomes" id="UP000593567">
    <property type="component" value="Unassembled WGS sequence"/>
</dbReference>
<reference evidence="2" key="1">
    <citation type="submission" date="2020-06" db="EMBL/GenBank/DDBJ databases">
        <title>Draft genome of Bugula neritina, a colonial animal packing powerful symbionts and potential medicines.</title>
        <authorList>
            <person name="Rayko M."/>
        </authorList>
    </citation>
    <scope>NUCLEOTIDE SEQUENCE [LARGE SCALE GENOMIC DNA]</scope>
    <source>
        <strain evidence="2">Kwan_BN1</strain>
    </source>
</reference>
<dbReference type="EMBL" id="VXIV02002016">
    <property type="protein sequence ID" value="KAF6027853.1"/>
    <property type="molecule type" value="Genomic_DNA"/>
</dbReference>
<feature type="transmembrane region" description="Helical" evidence="1">
    <location>
        <begin position="27"/>
        <end position="50"/>
    </location>
</feature>
<keyword evidence="3" id="KW-1185">Reference proteome</keyword>
<dbReference type="InterPro" id="IPR036259">
    <property type="entry name" value="MFS_trans_sf"/>
</dbReference>
<evidence type="ECO:0000256" key="1">
    <source>
        <dbReference type="SAM" id="Phobius"/>
    </source>
</evidence>
<keyword evidence="1" id="KW-0472">Membrane</keyword>
<evidence type="ECO:0000313" key="3">
    <source>
        <dbReference type="Proteomes" id="UP000593567"/>
    </source>
</evidence>
<accession>A0A7J7JPN9</accession>